<protein>
    <recommendedName>
        <fullName evidence="5">CPG4 domain-containing protein</fullName>
    </recommendedName>
</protein>
<gene>
    <name evidence="3" type="ORF">BOKJ2_LOCUS5311</name>
</gene>
<keyword evidence="2" id="KW-0732">Signal</keyword>
<dbReference type="EMBL" id="CAJFCW020000003">
    <property type="protein sequence ID" value="CAG9101706.1"/>
    <property type="molecule type" value="Genomic_DNA"/>
</dbReference>
<evidence type="ECO:0000256" key="2">
    <source>
        <dbReference type="SAM" id="SignalP"/>
    </source>
</evidence>
<dbReference type="AlphaFoldDB" id="A0A811KDJ1"/>
<accession>A0A811KDJ1</accession>
<proteinExistence type="predicted"/>
<organism evidence="3 4">
    <name type="scientific">Bursaphelenchus okinawaensis</name>
    <dbReference type="NCBI Taxonomy" id="465554"/>
    <lineage>
        <taxon>Eukaryota</taxon>
        <taxon>Metazoa</taxon>
        <taxon>Ecdysozoa</taxon>
        <taxon>Nematoda</taxon>
        <taxon>Chromadorea</taxon>
        <taxon>Rhabditida</taxon>
        <taxon>Tylenchina</taxon>
        <taxon>Tylenchomorpha</taxon>
        <taxon>Aphelenchoidea</taxon>
        <taxon>Aphelenchoididae</taxon>
        <taxon>Bursaphelenchus</taxon>
    </lineage>
</organism>
<name>A0A811KDJ1_9BILA</name>
<dbReference type="Proteomes" id="UP000614601">
    <property type="component" value="Unassembled WGS sequence"/>
</dbReference>
<evidence type="ECO:0000313" key="4">
    <source>
        <dbReference type="Proteomes" id="UP000614601"/>
    </source>
</evidence>
<dbReference type="Proteomes" id="UP000783686">
    <property type="component" value="Unassembled WGS sequence"/>
</dbReference>
<comment type="caution">
    <text evidence="3">The sequence shown here is derived from an EMBL/GenBank/DDBJ whole genome shotgun (WGS) entry which is preliminary data.</text>
</comment>
<evidence type="ECO:0008006" key="5">
    <source>
        <dbReference type="Google" id="ProtNLM"/>
    </source>
</evidence>
<feature type="chain" id="PRO_5036408315" description="CPG4 domain-containing protein" evidence="2">
    <location>
        <begin position="21"/>
        <end position="436"/>
    </location>
</feature>
<dbReference type="EMBL" id="CAJFDH010000003">
    <property type="protein sequence ID" value="CAD5213875.1"/>
    <property type="molecule type" value="Genomic_DNA"/>
</dbReference>
<reference evidence="3" key="1">
    <citation type="submission" date="2020-09" db="EMBL/GenBank/DDBJ databases">
        <authorList>
            <person name="Kikuchi T."/>
        </authorList>
    </citation>
    <scope>NUCLEOTIDE SEQUENCE</scope>
    <source>
        <strain evidence="3">SH1</strain>
    </source>
</reference>
<feature type="region of interest" description="Disordered" evidence="1">
    <location>
        <begin position="293"/>
        <end position="321"/>
    </location>
</feature>
<evidence type="ECO:0000313" key="3">
    <source>
        <dbReference type="EMBL" id="CAD5213875.1"/>
    </source>
</evidence>
<keyword evidence="4" id="KW-1185">Reference proteome</keyword>
<evidence type="ECO:0000256" key="1">
    <source>
        <dbReference type="SAM" id="MobiDB-lite"/>
    </source>
</evidence>
<sequence length="436" mass="49180">MTAIAFKIVILTILTSLIAAQPKPTPPVHNNGCPNRAFLSCILALKEEHIQFDRNIVRTILSIDSEAKLLHTCKAYTKVLPCFRDKVLECGNQHQRELFGEVGRALMFLCSPFSLQRQRVLVEKQSCISKVLSLPISVGCKLTPKPYGKQLLDCKRECAATQNNFSCSLKTWMSEQNACTLNDISENCGQEAADFYADFQASVFEPNYPFLCHPTDRMIHPFTNEPTKKQNITIVTVKHRSNSKNFTRPQLSIRKTTKKPRLDVFYVSPRAEPVNDKSKEIFRVYKLSTKAVEAPPTTLPPATSSSQSMDSSHDHTASQAQPQIPQVQQTFMALVEKLLPIALQHNMTSLLQQQSKLLELSRKIDIKDMLSKKEGPKVMPTTMSYRTTTTGAPIYSTARASLYSTTKLPVFSTPVSMVTSRPWRPWYFVSTDEEQQ</sequence>
<dbReference type="OrthoDB" id="5852087at2759"/>
<feature type="compositionally biased region" description="Low complexity" evidence="1">
    <location>
        <begin position="300"/>
        <end position="310"/>
    </location>
</feature>
<feature type="signal peptide" evidence="2">
    <location>
        <begin position="1"/>
        <end position="20"/>
    </location>
</feature>